<dbReference type="AlphaFoldDB" id="A0A9P7EUN7"/>
<keyword evidence="2" id="KW-1185">Reference proteome</keyword>
<gene>
    <name evidence="1" type="ORF">F5147DRAFT_658504</name>
</gene>
<comment type="caution">
    <text evidence="1">The sequence shown here is derived from an EMBL/GenBank/DDBJ whole genome shotgun (WGS) entry which is preliminary data.</text>
</comment>
<dbReference type="GeneID" id="64696711"/>
<evidence type="ECO:0000313" key="2">
    <source>
        <dbReference type="Proteomes" id="UP000823399"/>
    </source>
</evidence>
<evidence type="ECO:0000313" key="1">
    <source>
        <dbReference type="EMBL" id="KAG2089153.1"/>
    </source>
</evidence>
<dbReference type="Proteomes" id="UP000823399">
    <property type="component" value="Unassembled WGS sequence"/>
</dbReference>
<reference evidence="1" key="1">
    <citation type="journal article" date="2020" name="New Phytol.">
        <title>Comparative genomics reveals dynamic genome evolution in host specialist ectomycorrhizal fungi.</title>
        <authorList>
            <person name="Lofgren L.A."/>
            <person name="Nguyen N.H."/>
            <person name="Vilgalys R."/>
            <person name="Ruytinx J."/>
            <person name="Liao H.L."/>
            <person name="Branco S."/>
            <person name="Kuo A."/>
            <person name="LaButti K."/>
            <person name="Lipzen A."/>
            <person name="Andreopoulos W."/>
            <person name="Pangilinan J."/>
            <person name="Riley R."/>
            <person name="Hundley H."/>
            <person name="Na H."/>
            <person name="Barry K."/>
            <person name="Grigoriev I.V."/>
            <person name="Stajich J.E."/>
            <person name="Kennedy P.G."/>
        </authorList>
    </citation>
    <scope>NUCLEOTIDE SEQUENCE</scope>
    <source>
        <strain evidence="1">FC423</strain>
    </source>
</reference>
<sequence>MAEFSCKQTNHKHMSRFEPIQTDLDSVVSTAWLRPVRFTSNEPNDSETQTPAEALNFKSCLSNNCPEKVLMADPHGLDLVEEEEGEEEQIIHQTFNFDPNNLGNEEKYKSVY</sequence>
<organism evidence="1 2">
    <name type="scientific">Suillus discolor</name>
    <dbReference type="NCBI Taxonomy" id="1912936"/>
    <lineage>
        <taxon>Eukaryota</taxon>
        <taxon>Fungi</taxon>
        <taxon>Dikarya</taxon>
        <taxon>Basidiomycota</taxon>
        <taxon>Agaricomycotina</taxon>
        <taxon>Agaricomycetes</taxon>
        <taxon>Agaricomycetidae</taxon>
        <taxon>Boletales</taxon>
        <taxon>Suillineae</taxon>
        <taxon>Suillaceae</taxon>
        <taxon>Suillus</taxon>
    </lineage>
</organism>
<dbReference type="RefSeq" id="XP_041285814.1">
    <property type="nucleotide sequence ID" value="XM_041434452.1"/>
</dbReference>
<dbReference type="OrthoDB" id="2678193at2759"/>
<protein>
    <submittedName>
        <fullName evidence="1">Uncharacterized protein</fullName>
    </submittedName>
</protein>
<dbReference type="EMBL" id="JABBWM010000114">
    <property type="protein sequence ID" value="KAG2089153.1"/>
    <property type="molecule type" value="Genomic_DNA"/>
</dbReference>
<accession>A0A9P7EUN7</accession>
<name>A0A9P7EUN7_9AGAM</name>
<proteinExistence type="predicted"/>